<dbReference type="CDD" id="cd07731">
    <property type="entry name" value="ComA-like_MBL-fold"/>
    <property type="match status" value="1"/>
</dbReference>
<dbReference type="Gene3D" id="3.60.15.10">
    <property type="entry name" value="Ribonuclease Z/Hydroxyacylglutathione hydrolase-like"/>
    <property type="match status" value="1"/>
</dbReference>
<dbReference type="PANTHER" id="PTHR30619">
    <property type="entry name" value="DNA INTERNALIZATION/COMPETENCE PROTEIN COMEC/REC2"/>
    <property type="match status" value="1"/>
</dbReference>
<dbReference type="InterPro" id="IPR036866">
    <property type="entry name" value="RibonucZ/Hydroxyglut_hydro"/>
</dbReference>
<evidence type="ECO:0000313" key="3">
    <source>
        <dbReference type="Proteomes" id="UP000281261"/>
    </source>
</evidence>
<dbReference type="InterPro" id="IPR001279">
    <property type="entry name" value="Metallo-B-lactamas"/>
</dbReference>
<comment type="caution">
    <text evidence="2">The sequence shown here is derived from an EMBL/GenBank/DDBJ whole genome shotgun (WGS) entry which is preliminary data.</text>
</comment>
<dbReference type="SMART" id="SM00849">
    <property type="entry name" value="Lactamase_B"/>
    <property type="match status" value="1"/>
</dbReference>
<gene>
    <name evidence="2" type="ORF">DRH29_01080</name>
</gene>
<sequence>MFNQKLKLWHWLAIGLAIADLAILYCVNTRPDGLAHIYFLNVGQGDSILIKTADGQHILIDGGPDNEVVKLIDSILPPWGRQLDLVILTHPHADHATGLIEVARRYQINEFAFNGLPYPTETYNTLLNLIEARGIDINIIDENDKYKFKRSVLDIIHPLNSGLDISANPNDTSVVAIFDYLDFELLLTGDIGVGIEDKLIQNGSVLDVEALKVGHQGSRTSTSQDLLSIARPEVSIIAVGHNSYGHPHDEVVKRIKNFGSKLFRTDKSGTIEIVTDGHIYQVLTD</sequence>
<dbReference type="InterPro" id="IPR052159">
    <property type="entry name" value="Competence_DNA_uptake"/>
</dbReference>
<dbReference type="AlphaFoldDB" id="A0A420ZDI4"/>
<dbReference type="Proteomes" id="UP000281261">
    <property type="component" value="Unassembled WGS sequence"/>
</dbReference>
<dbReference type="Pfam" id="PF00753">
    <property type="entry name" value="Lactamase_B"/>
    <property type="match status" value="1"/>
</dbReference>
<organism evidence="2 3">
    <name type="scientific">candidate division Kazan bacterium</name>
    <dbReference type="NCBI Taxonomy" id="2202143"/>
    <lineage>
        <taxon>Bacteria</taxon>
        <taxon>Bacteria division Kazan-3B-28</taxon>
    </lineage>
</organism>
<reference evidence="2 3" key="1">
    <citation type="submission" date="2018-06" db="EMBL/GenBank/DDBJ databases">
        <title>Extensive metabolic versatility and redundancy in microbially diverse, dynamic hydrothermal sediments.</title>
        <authorList>
            <person name="Dombrowski N."/>
            <person name="Teske A."/>
            <person name="Baker B.J."/>
        </authorList>
    </citation>
    <scope>NUCLEOTIDE SEQUENCE [LARGE SCALE GENOMIC DNA]</scope>
    <source>
        <strain evidence="2">B79_G16</strain>
    </source>
</reference>
<accession>A0A420ZDI4</accession>
<proteinExistence type="predicted"/>
<dbReference type="InterPro" id="IPR035681">
    <property type="entry name" value="ComA-like_MBL"/>
</dbReference>
<feature type="domain" description="Metallo-beta-lactamase" evidence="1">
    <location>
        <begin position="44"/>
        <end position="241"/>
    </location>
</feature>
<name>A0A420ZDI4_UNCK3</name>
<evidence type="ECO:0000259" key="1">
    <source>
        <dbReference type="SMART" id="SM00849"/>
    </source>
</evidence>
<protein>
    <recommendedName>
        <fullName evidence="1">Metallo-beta-lactamase domain-containing protein</fullName>
    </recommendedName>
</protein>
<evidence type="ECO:0000313" key="2">
    <source>
        <dbReference type="EMBL" id="RLC37673.1"/>
    </source>
</evidence>
<dbReference type="EMBL" id="QMNG01000002">
    <property type="protein sequence ID" value="RLC37673.1"/>
    <property type="molecule type" value="Genomic_DNA"/>
</dbReference>
<dbReference type="PANTHER" id="PTHR30619:SF1">
    <property type="entry name" value="RECOMBINATION PROTEIN 2"/>
    <property type="match status" value="1"/>
</dbReference>
<dbReference type="SUPFAM" id="SSF56281">
    <property type="entry name" value="Metallo-hydrolase/oxidoreductase"/>
    <property type="match status" value="1"/>
</dbReference>